<dbReference type="Proteomes" id="UP001054811">
    <property type="component" value="Chromosome"/>
</dbReference>
<dbReference type="EMBL" id="CP091139">
    <property type="protein sequence ID" value="UUT35516.1"/>
    <property type="molecule type" value="Genomic_DNA"/>
</dbReference>
<evidence type="ECO:0000313" key="1">
    <source>
        <dbReference type="EMBL" id="UUT35516.1"/>
    </source>
</evidence>
<sequence length="82" mass="8230">MRPCGRMRSCAAAIEAIRPPYERPAANSGSSVGTDAATAAHAATACAAGPGIRRPACAYGNANRIARIPAAHTASAKPTRNG</sequence>
<reference evidence="1" key="1">
    <citation type="submission" date="2022-01" db="EMBL/GenBank/DDBJ databases">
        <title>Microbacterium eymi and Microbacterium rhizovicinus sp. nov., isolated from the rhizospheric soil of Elymus tsukushiensis, a plant native to the Dokdo Islands, Republic of Korea.</title>
        <authorList>
            <person name="Hwang Y.J."/>
        </authorList>
    </citation>
    <scope>NUCLEOTIDE SEQUENCE</scope>
    <source>
        <strain evidence="1">KUDC0405</strain>
    </source>
</reference>
<name>A0ABY5NKA5_9MICO</name>
<gene>
    <name evidence="1" type="ORF">L2X98_19380</name>
</gene>
<evidence type="ECO:0000313" key="2">
    <source>
        <dbReference type="Proteomes" id="UP001054811"/>
    </source>
</evidence>
<proteinExistence type="predicted"/>
<organism evidence="1 2">
    <name type="scientific">Microbacterium elymi</name>
    <dbReference type="NCBI Taxonomy" id="2909587"/>
    <lineage>
        <taxon>Bacteria</taxon>
        <taxon>Bacillati</taxon>
        <taxon>Actinomycetota</taxon>
        <taxon>Actinomycetes</taxon>
        <taxon>Micrococcales</taxon>
        <taxon>Microbacteriaceae</taxon>
        <taxon>Microbacterium</taxon>
    </lineage>
</organism>
<keyword evidence="2" id="KW-1185">Reference proteome</keyword>
<accession>A0ABY5NKA5</accession>
<protein>
    <submittedName>
        <fullName evidence="1">Uncharacterized protein</fullName>
    </submittedName>
</protein>